<dbReference type="EMBL" id="WTPW01000333">
    <property type="protein sequence ID" value="KAF0521651.1"/>
    <property type="molecule type" value="Genomic_DNA"/>
</dbReference>
<organism evidence="1 2">
    <name type="scientific">Gigaspora margarita</name>
    <dbReference type="NCBI Taxonomy" id="4874"/>
    <lineage>
        <taxon>Eukaryota</taxon>
        <taxon>Fungi</taxon>
        <taxon>Fungi incertae sedis</taxon>
        <taxon>Mucoromycota</taxon>
        <taxon>Glomeromycotina</taxon>
        <taxon>Glomeromycetes</taxon>
        <taxon>Diversisporales</taxon>
        <taxon>Gigasporaceae</taxon>
        <taxon>Gigaspora</taxon>
    </lineage>
</organism>
<proteinExistence type="predicted"/>
<evidence type="ECO:0000313" key="2">
    <source>
        <dbReference type="Proteomes" id="UP000439903"/>
    </source>
</evidence>
<accession>A0A8H4AQC3</accession>
<name>A0A8H4AQC3_GIGMA</name>
<reference evidence="1 2" key="1">
    <citation type="journal article" date="2019" name="Environ. Microbiol.">
        <title>At the nexus of three kingdoms: the genome of the mycorrhizal fungus Gigaspora margarita provides insights into plant, endobacterial and fungal interactions.</title>
        <authorList>
            <person name="Venice F."/>
            <person name="Ghignone S."/>
            <person name="Salvioli di Fossalunga A."/>
            <person name="Amselem J."/>
            <person name="Novero M."/>
            <person name="Xianan X."/>
            <person name="Sedzielewska Toro K."/>
            <person name="Morin E."/>
            <person name="Lipzen A."/>
            <person name="Grigoriev I.V."/>
            <person name="Henrissat B."/>
            <person name="Martin F.M."/>
            <person name="Bonfante P."/>
        </authorList>
    </citation>
    <scope>NUCLEOTIDE SEQUENCE [LARGE SCALE GENOMIC DNA]</scope>
    <source>
        <strain evidence="1 2">BEG34</strain>
    </source>
</reference>
<gene>
    <name evidence="1" type="ORF">F8M41_015732</name>
</gene>
<evidence type="ECO:0000313" key="1">
    <source>
        <dbReference type="EMBL" id="KAF0521651.1"/>
    </source>
</evidence>
<protein>
    <submittedName>
        <fullName evidence="1">F-box domain-containing protein</fullName>
    </submittedName>
</protein>
<keyword evidence="2" id="KW-1185">Reference proteome</keyword>
<comment type="caution">
    <text evidence="1">The sequence shown here is derived from an EMBL/GenBank/DDBJ whole genome shotgun (WGS) entry which is preliminary data.</text>
</comment>
<dbReference type="OrthoDB" id="2350118at2759"/>
<dbReference type="AlphaFoldDB" id="A0A8H4AQC3"/>
<sequence>MITLPNECLSEIFNNFGNNNSNKYRFLFSCLLVNRQWCRNVIPVLWSRSLSHIGDRRLMRIYLLSLNAEEKAPLIPLNISLPDGPKPLFEYSSYTISIQYNCLEKGIINWLSCDDHGPRNFTEYEKKYEESKNEIQTITYSLVKMLLRTSEKIKECFFNVFKIDITNSEIEFNTLKKYEH</sequence>
<dbReference type="Proteomes" id="UP000439903">
    <property type="component" value="Unassembled WGS sequence"/>
</dbReference>